<evidence type="ECO:0000313" key="3">
    <source>
        <dbReference type="Proteomes" id="UP000028007"/>
    </source>
</evidence>
<dbReference type="eggNOG" id="COG2067">
    <property type="taxonomic scope" value="Bacteria"/>
</dbReference>
<organism evidence="2 3">
    <name type="scientific">Pedobacter antarcticus 4BY</name>
    <dbReference type="NCBI Taxonomy" id="1358423"/>
    <lineage>
        <taxon>Bacteria</taxon>
        <taxon>Pseudomonadati</taxon>
        <taxon>Bacteroidota</taxon>
        <taxon>Sphingobacteriia</taxon>
        <taxon>Sphingobacteriales</taxon>
        <taxon>Sphingobacteriaceae</taxon>
        <taxon>Pedobacter</taxon>
    </lineage>
</organism>
<evidence type="ECO:0000256" key="1">
    <source>
        <dbReference type="SAM" id="SignalP"/>
    </source>
</evidence>
<feature type="chain" id="PRO_5001761721" evidence="1">
    <location>
        <begin position="23"/>
        <end position="441"/>
    </location>
</feature>
<sequence>MYKKINYITAVLVLLASISVNAQITSQSPYSRFGIGNLMGSPLPQFRAMGGVSTAINKPTGYNNINVQNPASYGGIRLTTIDVGLAGSIVNLSRGSDKSSSFNGTLSHLTIAMPITKKSAMSFGVMPYSQVGYDFAEKGTISSGSNTGNPATQNVSNIYTGEGGLTKAYIGYGYQIGDHLRIGGNVEYLFGNIIQDRRVEFEDPVAMATRLRNENSIGGVNFSYGIQYDIKLNSKTSLNFGYSGSSANDINSTRSYVASKYRIGSETDGTGNTTVESIDSLKSGKSSLRVPLTHNFGIALQRDNKWVIGADFRMGSWSKFSLNKVNQGLEDSYGVSVGGQITPDITSINSYFKRVDYRFGLSYDKSYIKLADKDVKEMALSFGLGLPLANALTTRAFYKVNFTTEIGKRGTMQANALQENFINLRLGFTLNDMWFRRFKFD</sequence>
<dbReference type="SUPFAM" id="SSF56935">
    <property type="entry name" value="Porins"/>
    <property type="match status" value="1"/>
</dbReference>
<dbReference type="Gene3D" id="2.40.160.60">
    <property type="entry name" value="Outer membrane protein transport protein (OMPP1/FadL/TodX)"/>
    <property type="match status" value="1"/>
</dbReference>
<comment type="caution">
    <text evidence="2">The sequence shown here is derived from an EMBL/GenBank/DDBJ whole genome shotgun (WGS) entry which is preliminary data.</text>
</comment>
<gene>
    <name evidence="2" type="ORF">N180_03725</name>
</gene>
<keyword evidence="1" id="KW-0732">Signal</keyword>
<reference evidence="2 3" key="1">
    <citation type="journal article" date="1992" name="Int. J. Syst. Bacteriol.">
        <title>Sphingobacterium antarcticus sp. nov. a Psychrotrophic Bacterium from the Soils of Schirmacher Oasis, Antarctica.</title>
        <authorList>
            <person name="Shivaji S."/>
            <person name="Ray M.K."/>
            <person name="Rao N.S."/>
            <person name="Saiserr L."/>
            <person name="Jagannadham M.V."/>
            <person name="Kumar G.S."/>
            <person name="Reddy G."/>
            <person name="Bhargava P.M."/>
        </authorList>
    </citation>
    <scope>NUCLEOTIDE SEQUENCE [LARGE SCALE GENOMIC DNA]</scope>
    <source>
        <strain evidence="2 3">4BY</strain>
    </source>
</reference>
<protein>
    <submittedName>
        <fullName evidence="2">Membrane protein</fullName>
    </submittedName>
</protein>
<keyword evidence="3" id="KW-1185">Reference proteome</keyword>
<accession>A0A081PFK5</accession>
<dbReference type="AlphaFoldDB" id="A0A081PFK5"/>
<dbReference type="RefSeq" id="WP_037441865.1">
    <property type="nucleotide sequence ID" value="NZ_JNFF01000072.1"/>
</dbReference>
<name>A0A081PFK5_9SPHI</name>
<dbReference type="EMBL" id="JNFF01000072">
    <property type="protein sequence ID" value="KEQ29478.1"/>
    <property type="molecule type" value="Genomic_DNA"/>
</dbReference>
<proteinExistence type="predicted"/>
<feature type="signal peptide" evidence="1">
    <location>
        <begin position="1"/>
        <end position="22"/>
    </location>
</feature>
<dbReference type="OrthoDB" id="1491239at2"/>
<dbReference type="Proteomes" id="UP000028007">
    <property type="component" value="Unassembled WGS sequence"/>
</dbReference>
<evidence type="ECO:0000313" key="2">
    <source>
        <dbReference type="EMBL" id="KEQ29478.1"/>
    </source>
</evidence>